<dbReference type="InterPro" id="IPR001764">
    <property type="entry name" value="Glyco_hydro_3_N"/>
</dbReference>
<dbReference type="InterPro" id="IPR002772">
    <property type="entry name" value="Glyco_hydro_3_C"/>
</dbReference>
<evidence type="ECO:0000256" key="2">
    <source>
        <dbReference type="ARBA" id="ARBA00022801"/>
    </source>
</evidence>
<evidence type="ECO:0000256" key="3">
    <source>
        <dbReference type="ARBA" id="ARBA00023295"/>
    </source>
</evidence>
<feature type="domain" description="Glycoside hydrolase family 3 C-terminal" evidence="5">
    <location>
        <begin position="371"/>
        <end position="524"/>
    </location>
</feature>
<dbReference type="STRING" id="1314751.GCA_001591425_00090"/>
<dbReference type="InterPro" id="IPR050226">
    <property type="entry name" value="NagZ_Beta-hexosaminidase"/>
</dbReference>
<organism evidence="6 7">
    <name type="scientific">Sutcliffiella cohnii</name>
    <dbReference type="NCBI Taxonomy" id="33932"/>
    <lineage>
        <taxon>Bacteria</taxon>
        <taxon>Bacillati</taxon>
        <taxon>Bacillota</taxon>
        <taxon>Bacilli</taxon>
        <taxon>Bacillales</taxon>
        <taxon>Bacillaceae</taxon>
        <taxon>Sutcliffiella</taxon>
    </lineage>
</organism>
<dbReference type="KEGG" id="bcoh:BC6307_05975"/>
<evidence type="ECO:0000259" key="4">
    <source>
        <dbReference type="Pfam" id="PF00933"/>
    </source>
</evidence>
<dbReference type="RefSeq" id="WP_066410777.1">
    <property type="nucleotide sequence ID" value="NZ_CP018866.1"/>
</dbReference>
<gene>
    <name evidence="6" type="ORF">BC6307_05975</name>
</gene>
<comment type="similarity">
    <text evidence="1">Belongs to the glycosyl hydrolase 3 family.</text>
</comment>
<dbReference type="GO" id="GO:0005975">
    <property type="term" value="P:carbohydrate metabolic process"/>
    <property type="evidence" value="ECO:0007669"/>
    <property type="project" value="InterPro"/>
</dbReference>
<evidence type="ECO:0000313" key="6">
    <source>
        <dbReference type="EMBL" id="AST90863.1"/>
    </source>
</evidence>
<keyword evidence="2" id="KW-0378">Hydrolase</keyword>
<keyword evidence="3" id="KW-0326">Glycosidase</keyword>
<dbReference type="InterPro" id="IPR036881">
    <property type="entry name" value="Glyco_hydro_3_C_sf"/>
</dbReference>
<sequence>MVVKDWTLKEKIGQMFIIAFGGEEVTAELEKAIVDWNVGGVILFQRNLRDINKVITLIRDIQQIAVNNNRPPLWISIDQEGGGIAYLWDSMVVSPGNMLIGATKSEKNAYDASFVMGQQLKKIGFNMNFAPDIDINNNPNNPVIGARSFGESPVEVSQLGKASIQGYHDAGVLAVGKHFPGHGDTEFDSHLSLPMVDKTLEQLESFELVPFMDNMNNNMDAIMTAHIVYPQLDSEFPATLSSYFLQTLLREKYEYDGLIITDSMEMDAIAKYFGREEGSVKAVQAGADIILACGRDVASQYSMVEAVERAVVNGVLPLSTVEAAVHRILNKKKQWIDDENLTDSLNPTTIVEEQYHEVVNRIAAEGITLQFNRSNVLPLDRTKTIKVIGQSSYNDISYMGDRKAIVDVVFAEEPYEVTYISGENPTLIEIAEIVTTVQQGDVVVLLINERRELQRGWVELVDRLSAKTESIIVVSLWNPQIIERLPKTVGTYITTFSYTDHTIHQLKKLLDGQLTFQGKSPVKLLEQGSFSYENSNS</sequence>
<dbReference type="InterPro" id="IPR036962">
    <property type="entry name" value="Glyco_hydro_3_N_sf"/>
</dbReference>
<dbReference type="EMBL" id="CP018866">
    <property type="protein sequence ID" value="AST90863.1"/>
    <property type="molecule type" value="Genomic_DNA"/>
</dbReference>
<dbReference type="Pfam" id="PF01915">
    <property type="entry name" value="Glyco_hydro_3_C"/>
    <property type="match status" value="1"/>
</dbReference>
<dbReference type="Gene3D" id="3.40.50.1700">
    <property type="entry name" value="Glycoside hydrolase family 3 C-terminal domain"/>
    <property type="match status" value="1"/>
</dbReference>
<name>A0A223KNF1_9BACI</name>
<dbReference type="SUPFAM" id="SSF51445">
    <property type="entry name" value="(Trans)glycosidases"/>
    <property type="match status" value="1"/>
</dbReference>
<dbReference type="AlphaFoldDB" id="A0A223KNF1"/>
<reference evidence="6 7" key="1">
    <citation type="submission" date="2016-12" db="EMBL/GenBank/DDBJ databases">
        <title>The whole genome sequencing and assembly of Bacillus cohnii DSM 6307T strain.</title>
        <authorList>
            <person name="Lee Y.-J."/>
            <person name="Yi H."/>
            <person name="Bahn Y.-S."/>
            <person name="Kim J.F."/>
            <person name="Lee D.-W."/>
        </authorList>
    </citation>
    <scope>NUCLEOTIDE SEQUENCE [LARGE SCALE GENOMIC DNA]</scope>
    <source>
        <strain evidence="6 7">DSM 6307</strain>
    </source>
</reference>
<dbReference type="Proteomes" id="UP000215224">
    <property type="component" value="Chromosome"/>
</dbReference>
<evidence type="ECO:0000313" key="7">
    <source>
        <dbReference type="Proteomes" id="UP000215224"/>
    </source>
</evidence>
<dbReference type="GO" id="GO:0004553">
    <property type="term" value="F:hydrolase activity, hydrolyzing O-glycosyl compounds"/>
    <property type="evidence" value="ECO:0007669"/>
    <property type="project" value="InterPro"/>
</dbReference>
<keyword evidence="7" id="KW-1185">Reference proteome</keyword>
<proteinExistence type="inferred from homology"/>
<dbReference type="NCBIfam" id="NF003740">
    <property type="entry name" value="PRK05337.1"/>
    <property type="match status" value="1"/>
</dbReference>
<feature type="domain" description="Glycoside hydrolase family 3 N-terminal" evidence="4">
    <location>
        <begin position="7"/>
        <end position="330"/>
    </location>
</feature>
<dbReference type="SUPFAM" id="SSF52279">
    <property type="entry name" value="Beta-D-glucan exohydrolase, C-terminal domain"/>
    <property type="match status" value="1"/>
</dbReference>
<dbReference type="PANTHER" id="PTHR30480">
    <property type="entry name" value="BETA-HEXOSAMINIDASE-RELATED"/>
    <property type="match status" value="1"/>
</dbReference>
<protein>
    <submittedName>
        <fullName evidence="6">Beta-N-acetylhexosaminidase</fullName>
    </submittedName>
</protein>
<dbReference type="Gene3D" id="3.20.20.300">
    <property type="entry name" value="Glycoside hydrolase, family 3, N-terminal domain"/>
    <property type="match status" value="1"/>
</dbReference>
<accession>A0A223KNF1</accession>
<evidence type="ECO:0000259" key="5">
    <source>
        <dbReference type="Pfam" id="PF01915"/>
    </source>
</evidence>
<dbReference type="PANTHER" id="PTHR30480:SF16">
    <property type="entry name" value="GLYCOSIDE HYDROLASE FAMILY 3 DOMAIN PROTEIN"/>
    <property type="match status" value="1"/>
</dbReference>
<dbReference type="GO" id="GO:0009254">
    <property type="term" value="P:peptidoglycan turnover"/>
    <property type="evidence" value="ECO:0007669"/>
    <property type="project" value="TreeGrafter"/>
</dbReference>
<dbReference type="Pfam" id="PF00933">
    <property type="entry name" value="Glyco_hydro_3"/>
    <property type="match status" value="1"/>
</dbReference>
<dbReference type="InterPro" id="IPR017853">
    <property type="entry name" value="GH"/>
</dbReference>
<evidence type="ECO:0000256" key="1">
    <source>
        <dbReference type="ARBA" id="ARBA00005336"/>
    </source>
</evidence>